<keyword evidence="2" id="KW-0732">Signal</keyword>
<evidence type="ECO:0000256" key="2">
    <source>
        <dbReference type="SAM" id="SignalP"/>
    </source>
</evidence>
<feature type="signal peptide" evidence="2">
    <location>
        <begin position="1"/>
        <end position="20"/>
    </location>
</feature>
<evidence type="ECO:0000313" key="4">
    <source>
        <dbReference type="Proteomes" id="UP000316298"/>
    </source>
</evidence>
<dbReference type="Proteomes" id="UP000316298">
    <property type="component" value="Unassembled WGS sequence"/>
</dbReference>
<comment type="caution">
    <text evidence="3">The sequence shown here is derived from an EMBL/GenBank/DDBJ whole genome shotgun (WGS) entry which is preliminary data.</text>
</comment>
<evidence type="ECO:0000256" key="1">
    <source>
        <dbReference type="SAM" id="MobiDB-lite"/>
    </source>
</evidence>
<feature type="region of interest" description="Disordered" evidence="1">
    <location>
        <begin position="21"/>
        <end position="62"/>
    </location>
</feature>
<name>A0A542E9F5_9ACTN</name>
<sequence>MIKPLAIAGTALVLTLTSCSGGSGGSAGPSPANSVTTTATPSPTPTATTATAPTTPTVAPPPVQVTRTAAQLTKALLALPDLPAGFSIDKDTGDDGPDVAVSSKDSRCARLVALTNADNPPGSKVSAGQSYSGGSQGPFVDESLDWMGSTAAVRALQQSFKKAITSCRSMTLTIPGEGRSPISVDLVSPPKAGTDPVAVRFSASGGPLDGLEVTMVTTGVDDVVLAVTVIAGAPEDIEGATQIAVTKAQKTLGARTGA</sequence>
<accession>A0A542E9F5</accession>
<feature type="compositionally biased region" description="Low complexity" evidence="1">
    <location>
        <begin position="28"/>
        <end position="57"/>
    </location>
</feature>
<feature type="chain" id="PRO_5038951993" description="PknH-like protein" evidence="2">
    <location>
        <begin position="21"/>
        <end position="258"/>
    </location>
</feature>
<proteinExistence type="predicted"/>
<protein>
    <recommendedName>
        <fullName evidence="5">PknH-like protein</fullName>
    </recommendedName>
</protein>
<keyword evidence="4" id="KW-1185">Reference proteome</keyword>
<reference evidence="3 4" key="1">
    <citation type="submission" date="2019-06" db="EMBL/GenBank/DDBJ databases">
        <title>Sequencing the genomes of 1000 actinobacteria strains.</title>
        <authorList>
            <person name="Klenk H.-P."/>
        </authorList>
    </citation>
    <scope>NUCLEOTIDE SEQUENCE [LARGE SCALE GENOMIC DNA]</scope>
    <source>
        <strain evidence="3 4">DSM 17305</strain>
    </source>
</reference>
<organism evidence="3 4">
    <name type="scientific">Kribbella jejuensis</name>
    <dbReference type="NCBI Taxonomy" id="236068"/>
    <lineage>
        <taxon>Bacteria</taxon>
        <taxon>Bacillati</taxon>
        <taxon>Actinomycetota</taxon>
        <taxon>Actinomycetes</taxon>
        <taxon>Propionibacteriales</taxon>
        <taxon>Kribbellaceae</taxon>
        <taxon>Kribbella</taxon>
    </lineage>
</organism>
<evidence type="ECO:0008006" key="5">
    <source>
        <dbReference type="Google" id="ProtNLM"/>
    </source>
</evidence>
<evidence type="ECO:0000313" key="3">
    <source>
        <dbReference type="EMBL" id="TQJ11962.1"/>
    </source>
</evidence>
<gene>
    <name evidence="3" type="ORF">FB475_4887</name>
</gene>
<dbReference type="EMBL" id="VFMM01000002">
    <property type="protein sequence ID" value="TQJ11962.1"/>
    <property type="molecule type" value="Genomic_DNA"/>
</dbReference>
<dbReference type="PROSITE" id="PS51257">
    <property type="entry name" value="PROKAR_LIPOPROTEIN"/>
    <property type="match status" value="1"/>
</dbReference>
<dbReference type="AlphaFoldDB" id="A0A542E9F5"/>